<protein>
    <recommendedName>
        <fullName evidence="1">ZSWIM1/3 RNaseH-like domain-containing protein</fullName>
    </recommendedName>
</protein>
<dbReference type="InterPro" id="IPR048324">
    <property type="entry name" value="ZSWIM1-3_RNaseH-like"/>
</dbReference>
<dbReference type="PANTHER" id="PTHR31569:SF4">
    <property type="entry name" value="SWIM-TYPE DOMAIN-CONTAINING PROTEIN"/>
    <property type="match status" value="1"/>
</dbReference>
<reference evidence="2 3" key="1">
    <citation type="journal article" date="2022" name="Nat. Ecol. Evol.">
        <title>A masculinizing supergene underlies an exaggerated male reproductive morph in a spider.</title>
        <authorList>
            <person name="Hendrickx F."/>
            <person name="De Corte Z."/>
            <person name="Sonet G."/>
            <person name="Van Belleghem S.M."/>
            <person name="Kostlbacher S."/>
            <person name="Vangestel C."/>
        </authorList>
    </citation>
    <scope>NUCLEOTIDE SEQUENCE [LARGE SCALE GENOMIC DNA]</scope>
    <source>
        <strain evidence="2">W744_W776</strain>
    </source>
</reference>
<sequence length="229" mass="26833">MVNKKLLQEEIVKETGKGVTLKDISNLVAKSKTTLKTLGLDKILDLLQNVHKCTVTALHDKLLLQGLFFQDQEMKNMYMNFPEVLFFDGTYKLLDNKFTCYVFLVEDGNGFSEIVGIGLLACEDKNSVNWLINNFRMKNNSWPKTRVILTVKDFTERLIFKDVVPHSELEICLFHTMRTFKREYQTWIRTNLLTQDRYLATVFFRQPSILKKDSLPASSFESWRNSRHY</sequence>
<dbReference type="PANTHER" id="PTHR31569">
    <property type="entry name" value="SWIM-TYPE DOMAIN-CONTAINING PROTEIN"/>
    <property type="match status" value="1"/>
</dbReference>
<keyword evidence="3" id="KW-1185">Reference proteome</keyword>
<dbReference type="Proteomes" id="UP000827092">
    <property type="component" value="Unassembled WGS sequence"/>
</dbReference>
<dbReference type="InterPro" id="IPR052579">
    <property type="entry name" value="Zinc_finger_SWIM"/>
</dbReference>
<dbReference type="AlphaFoldDB" id="A0AAV6TWS5"/>
<evidence type="ECO:0000313" key="2">
    <source>
        <dbReference type="EMBL" id="KAG8176410.1"/>
    </source>
</evidence>
<evidence type="ECO:0000313" key="3">
    <source>
        <dbReference type="Proteomes" id="UP000827092"/>
    </source>
</evidence>
<dbReference type="EMBL" id="JAFNEN010000885">
    <property type="protein sequence ID" value="KAG8176410.1"/>
    <property type="molecule type" value="Genomic_DNA"/>
</dbReference>
<proteinExistence type="predicted"/>
<gene>
    <name evidence="2" type="ORF">JTE90_018401</name>
</gene>
<comment type="caution">
    <text evidence="2">The sequence shown here is derived from an EMBL/GenBank/DDBJ whole genome shotgun (WGS) entry which is preliminary data.</text>
</comment>
<organism evidence="2 3">
    <name type="scientific">Oedothorax gibbosus</name>
    <dbReference type="NCBI Taxonomy" id="931172"/>
    <lineage>
        <taxon>Eukaryota</taxon>
        <taxon>Metazoa</taxon>
        <taxon>Ecdysozoa</taxon>
        <taxon>Arthropoda</taxon>
        <taxon>Chelicerata</taxon>
        <taxon>Arachnida</taxon>
        <taxon>Araneae</taxon>
        <taxon>Araneomorphae</taxon>
        <taxon>Entelegynae</taxon>
        <taxon>Araneoidea</taxon>
        <taxon>Linyphiidae</taxon>
        <taxon>Erigoninae</taxon>
        <taxon>Oedothorax</taxon>
    </lineage>
</organism>
<evidence type="ECO:0000259" key="1">
    <source>
        <dbReference type="Pfam" id="PF21056"/>
    </source>
</evidence>
<feature type="domain" description="ZSWIM1/3 RNaseH-like" evidence="1">
    <location>
        <begin position="54"/>
        <end position="168"/>
    </location>
</feature>
<name>A0AAV6TWS5_9ARAC</name>
<dbReference type="Pfam" id="PF21056">
    <property type="entry name" value="ZSWIM1-3_RNaseH-like"/>
    <property type="match status" value="1"/>
</dbReference>
<accession>A0AAV6TWS5</accession>